<evidence type="ECO:0000256" key="1">
    <source>
        <dbReference type="SAM" id="Phobius"/>
    </source>
</evidence>
<sequence>MSQFITMTSLLNMRPVGSAADRSLPRMEGILEREFKGRVALRLAEPVERNDKTGVDWYIDSDDPITRLSTIPEELADYYKKRLQADVSVITSAAERYESRNDQAAQNTASALRNAVRYPGHDDVWLLGDVPSGKAAIVLTAWGYEAQTSDLSGGRGDAIRRPVKVLPETAQVNIGQGEPVTPPVVPSKPATRNWLGILSSALWTLALVLPFVIGWFLLPACGIRVPFTDRYVYGWGDGAFCRQLPNPQMEAGRRQSDALTAELGALTEQVRVKVASCIPAPPPDPVDQVRERTRVEGVDLNPNETTVSLVWNNTNDLDLIVVCPNGERIFHGNKKACGGELEIDKNYQTYSQQPIEHVRFGERSLMPGRYGIEVKYYGVNGGQAPGATPFKVVVQQKGKEPIVQSGSVQFVNDAKVMEFTVP</sequence>
<keyword evidence="3" id="KW-1185">Reference proteome</keyword>
<keyword evidence="1" id="KW-1133">Transmembrane helix</keyword>
<dbReference type="EMBL" id="WITC01000117">
    <property type="protein sequence ID" value="MQX18190.1"/>
    <property type="molecule type" value="Genomic_DNA"/>
</dbReference>
<keyword evidence="1" id="KW-0812">Transmembrane</keyword>
<protein>
    <recommendedName>
        <fullName evidence="4">DUF2135 domain-containing protein</fullName>
    </recommendedName>
</protein>
<evidence type="ECO:0000313" key="2">
    <source>
        <dbReference type="EMBL" id="MQX18190.1"/>
    </source>
</evidence>
<proteinExistence type="predicted"/>
<feature type="transmembrane region" description="Helical" evidence="1">
    <location>
        <begin position="194"/>
        <end position="218"/>
    </location>
</feature>
<keyword evidence="1" id="KW-0472">Membrane</keyword>
<evidence type="ECO:0000313" key="3">
    <source>
        <dbReference type="Proteomes" id="UP000439983"/>
    </source>
</evidence>
<comment type="caution">
    <text evidence="2">The sequence shown here is derived from an EMBL/GenBank/DDBJ whole genome shotgun (WGS) entry which is preliminary data.</text>
</comment>
<name>A0A6N7LLL3_SINTE</name>
<gene>
    <name evidence="2" type="ORF">GHK62_26695</name>
</gene>
<dbReference type="AlphaFoldDB" id="A0A6N7LLL3"/>
<dbReference type="OrthoDB" id="1090891at2"/>
<reference evidence="2 3" key="1">
    <citation type="journal article" date="2013" name="Genome Biol.">
        <title>Comparative genomics of the core and accessory genomes of 48 Sinorhizobium strains comprising five genospecies.</title>
        <authorList>
            <person name="Sugawara M."/>
            <person name="Epstein B."/>
            <person name="Badgley B.D."/>
            <person name="Unno T."/>
            <person name="Xu L."/>
            <person name="Reese J."/>
            <person name="Gyaneshwar P."/>
            <person name="Denny R."/>
            <person name="Mudge J."/>
            <person name="Bharti A.K."/>
            <person name="Farmer A.D."/>
            <person name="May G.D."/>
            <person name="Woodward J.E."/>
            <person name="Medigue C."/>
            <person name="Vallenet D."/>
            <person name="Lajus A."/>
            <person name="Rouy Z."/>
            <person name="Martinez-Vaz B."/>
            <person name="Tiffin P."/>
            <person name="Young N.D."/>
            <person name="Sadowsky M.J."/>
        </authorList>
    </citation>
    <scope>NUCLEOTIDE SEQUENCE [LARGE SCALE GENOMIC DNA]</scope>
    <source>
        <strain evidence="2 3">USDA4894</strain>
    </source>
</reference>
<accession>A0A6N7LLL3</accession>
<evidence type="ECO:0008006" key="4">
    <source>
        <dbReference type="Google" id="ProtNLM"/>
    </source>
</evidence>
<dbReference type="RefSeq" id="WP_153442014.1">
    <property type="nucleotide sequence ID" value="NZ_JACIGA010000022.1"/>
</dbReference>
<dbReference type="Proteomes" id="UP000439983">
    <property type="component" value="Unassembled WGS sequence"/>
</dbReference>
<organism evidence="2 3">
    <name type="scientific">Sinorhizobium terangae</name>
    <dbReference type="NCBI Taxonomy" id="110322"/>
    <lineage>
        <taxon>Bacteria</taxon>
        <taxon>Pseudomonadati</taxon>
        <taxon>Pseudomonadota</taxon>
        <taxon>Alphaproteobacteria</taxon>
        <taxon>Hyphomicrobiales</taxon>
        <taxon>Rhizobiaceae</taxon>
        <taxon>Sinorhizobium/Ensifer group</taxon>
        <taxon>Sinorhizobium</taxon>
    </lineage>
</organism>